<name>A0A0F9FQF0_9ZZZZ</name>
<organism evidence="1">
    <name type="scientific">marine sediment metagenome</name>
    <dbReference type="NCBI Taxonomy" id="412755"/>
    <lineage>
        <taxon>unclassified sequences</taxon>
        <taxon>metagenomes</taxon>
        <taxon>ecological metagenomes</taxon>
    </lineage>
</organism>
<comment type="caution">
    <text evidence="1">The sequence shown here is derived from an EMBL/GenBank/DDBJ whole genome shotgun (WGS) entry which is preliminary data.</text>
</comment>
<reference evidence="1" key="1">
    <citation type="journal article" date="2015" name="Nature">
        <title>Complex archaea that bridge the gap between prokaryotes and eukaryotes.</title>
        <authorList>
            <person name="Spang A."/>
            <person name="Saw J.H."/>
            <person name="Jorgensen S.L."/>
            <person name="Zaremba-Niedzwiedzka K."/>
            <person name="Martijn J."/>
            <person name="Lind A.E."/>
            <person name="van Eijk R."/>
            <person name="Schleper C."/>
            <person name="Guy L."/>
            <person name="Ettema T.J."/>
        </authorList>
    </citation>
    <scope>NUCLEOTIDE SEQUENCE</scope>
</reference>
<dbReference type="EMBL" id="LAZR01029451">
    <property type="protein sequence ID" value="KKL59540.1"/>
    <property type="molecule type" value="Genomic_DNA"/>
</dbReference>
<evidence type="ECO:0000313" key="1">
    <source>
        <dbReference type="EMBL" id="KKL59540.1"/>
    </source>
</evidence>
<proteinExistence type="predicted"/>
<accession>A0A0F9FQF0</accession>
<dbReference type="AlphaFoldDB" id="A0A0F9FQF0"/>
<gene>
    <name evidence="1" type="ORF">LCGC14_2214360</name>
</gene>
<sequence length="74" mass="8310">MDGYTPQVRDTLIIHSHGRQFYVFATERQLTLHGDQTFVILHESRLCSECGLSYGNIHPDDGCRTGAVQAVMES</sequence>
<protein>
    <submittedName>
        <fullName evidence="1">Uncharacterized protein</fullName>
    </submittedName>
</protein>